<keyword evidence="5 9" id="KW-0012">Acyltransferase</keyword>
<keyword evidence="7" id="KW-0812">Transmembrane</keyword>
<keyword evidence="10" id="KW-1185">Reference proteome</keyword>
<comment type="catalytic activity">
    <reaction evidence="6">
        <text>an acyl-CoA + a 1,2-diacyl-sn-glycerol = a triacyl-sn-glycerol + CoA</text>
        <dbReference type="Rhea" id="RHEA:10868"/>
        <dbReference type="ChEBI" id="CHEBI:17815"/>
        <dbReference type="ChEBI" id="CHEBI:57287"/>
        <dbReference type="ChEBI" id="CHEBI:58342"/>
        <dbReference type="ChEBI" id="CHEBI:64615"/>
        <dbReference type="EC" id="2.3.1.20"/>
    </reaction>
</comment>
<feature type="domain" description="O-acyltransferase WSD1-like N-terminal" evidence="8">
    <location>
        <begin position="46"/>
        <end position="264"/>
    </location>
</feature>
<gene>
    <name evidence="9" type="ORF">LIER_36570</name>
</gene>
<evidence type="ECO:0000256" key="3">
    <source>
        <dbReference type="ARBA" id="ARBA00013244"/>
    </source>
</evidence>
<dbReference type="GO" id="GO:0019432">
    <property type="term" value="P:triglyceride biosynthetic process"/>
    <property type="evidence" value="ECO:0007669"/>
    <property type="project" value="TreeGrafter"/>
</dbReference>
<dbReference type="SUPFAM" id="SSF52777">
    <property type="entry name" value="CoA-dependent acyltransferases"/>
    <property type="match status" value="1"/>
</dbReference>
<dbReference type="AlphaFoldDB" id="A0AAV3P7X2"/>
<dbReference type="PANTHER" id="PTHR31650:SF28">
    <property type="entry name" value="O-ACYLTRANSFERASE WSD1-LIKE ISOFORM X1"/>
    <property type="match status" value="1"/>
</dbReference>
<evidence type="ECO:0000256" key="4">
    <source>
        <dbReference type="ARBA" id="ARBA00022679"/>
    </source>
</evidence>
<sequence>MSNILQKLIGKLKKQRKKTCLMKTIIGFKIKVDVKVIKERTHEIFPNVPRFSSLMVKDDKHGKMTWVPTTINIDDHIICPDLEYDDDQENVSLGDEIVDEYMARLTSKPMDLNKPLWEVHILNMKTSSANATALFLIHHSIGDGISLVSVLLAMTRKTSDPESLPTIPTGNVSEVTLNKDGNSISGKIEGLFSKTWKVLLMIFYTCYDVALFLATLFFLKDTKSPIKGGPGIEETQKRVFHRDVSLDDLKLVKTATNATINDVVVGITQAGLSRYLNRRYGKFGKMKTIYVTL</sequence>
<dbReference type="InterPro" id="IPR004255">
    <property type="entry name" value="O-acyltransferase_WSD1_N"/>
</dbReference>
<dbReference type="InterPro" id="IPR045034">
    <property type="entry name" value="O-acyltransferase_WSD1-like"/>
</dbReference>
<accession>A0AAV3P7X2</accession>
<feature type="transmembrane region" description="Helical" evidence="7">
    <location>
        <begin position="198"/>
        <end position="219"/>
    </location>
</feature>
<evidence type="ECO:0000259" key="8">
    <source>
        <dbReference type="Pfam" id="PF03007"/>
    </source>
</evidence>
<reference evidence="9 10" key="1">
    <citation type="submission" date="2024-01" db="EMBL/GenBank/DDBJ databases">
        <title>The complete chloroplast genome sequence of Lithospermum erythrorhizon: insights into the phylogenetic relationship among Boraginaceae species and the maternal lineages of purple gromwells.</title>
        <authorList>
            <person name="Okada T."/>
            <person name="Watanabe K."/>
        </authorList>
    </citation>
    <scope>NUCLEOTIDE SEQUENCE [LARGE SCALE GENOMIC DNA]</scope>
</reference>
<proteinExistence type="predicted"/>
<dbReference type="EC" id="2.3.1.20" evidence="3"/>
<comment type="caution">
    <text evidence="9">The sequence shown here is derived from an EMBL/GenBank/DDBJ whole genome shotgun (WGS) entry which is preliminary data.</text>
</comment>
<organism evidence="9 10">
    <name type="scientific">Lithospermum erythrorhizon</name>
    <name type="common">Purple gromwell</name>
    <name type="synonym">Lithospermum officinale var. erythrorhizon</name>
    <dbReference type="NCBI Taxonomy" id="34254"/>
    <lineage>
        <taxon>Eukaryota</taxon>
        <taxon>Viridiplantae</taxon>
        <taxon>Streptophyta</taxon>
        <taxon>Embryophyta</taxon>
        <taxon>Tracheophyta</taxon>
        <taxon>Spermatophyta</taxon>
        <taxon>Magnoliopsida</taxon>
        <taxon>eudicotyledons</taxon>
        <taxon>Gunneridae</taxon>
        <taxon>Pentapetalae</taxon>
        <taxon>asterids</taxon>
        <taxon>lamiids</taxon>
        <taxon>Boraginales</taxon>
        <taxon>Boraginaceae</taxon>
        <taxon>Boraginoideae</taxon>
        <taxon>Lithospermeae</taxon>
        <taxon>Lithospermum</taxon>
    </lineage>
</organism>
<dbReference type="Pfam" id="PF03007">
    <property type="entry name" value="WS_DGAT_cat"/>
    <property type="match status" value="1"/>
</dbReference>
<keyword evidence="7" id="KW-0472">Membrane</keyword>
<evidence type="ECO:0000256" key="6">
    <source>
        <dbReference type="ARBA" id="ARBA00048109"/>
    </source>
</evidence>
<keyword evidence="4" id="KW-0808">Transferase</keyword>
<evidence type="ECO:0000313" key="9">
    <source>
        <dbReference type="EMBL" id="GAA0147715.1"/>
    </source>
</evidence>
<protein>
    <recommendedName>
        <fullName evidence="3">diacylglycerol O-acyltransferase</fullName>
        <ecNumber evidence="3">2.3.1.20</ecNumber>
    </recommendedName>
</protein>
<dbReference type="GO" id="GO:0005886">
    <property type="term" value="C:plasma membrane"/>
    <property type="evidence" value="ECO:0007669"/>
    <property type="project" value="TreeGrafter"/>
</dbReference>
<comment type="pathway">
    <text evidence="2">Lipid metabolism.</text>
</comment>
<dbReference type="EMBL" id="BAABME010016852">
    <property type="protein sequence ID" value="GAA0147715.1"/>
    <property type="molecule type" value="Genomic_DNA"/>
</dbReference>
<name>A0AAV3P7X2_LITER</name>
<comment type="pathway">
    <text evidence="1">Glycerolipid metabolism; triacylglycerol biosynthesis.</text>
</comment>
<evidence type="ECO:0000256" key="2">
    <source>
        <dbReference type="ARBA" id="ARBA00005189"/>
    </source>
</evidence>
<keyword evidence="7" id="KW-1133">Transmembrane helix</keyword>
<evidence type="ECO:0000313" key="10">
    <source>
        <dbReference type="Proteomes" id="UP001454036"/>
    </source>
</evidence>
<dbReference type="GO" id="GO:0004144">
    <property type="term" value="F:diacylglycerol O-acyltransferase activity"/>
    <property type="evidence" value="ECO:0007669"/>
    <property type="project" value="UniProtKB-EC"/>
</dbReference>
<evidence type="ECO:0000256" key="5">
    <source>
        <dbReference type="ARBA" id="ARBA00023315"/>
    </source>
</evidence>
<dbReference type="PANTHER" id="PTHR31650">
    <property type="entry name" value="O-ACYLTRANSFERASE (WSD1-LIKE) FAMILY PROTEIN"/>
    <property type="match status" value="1"/>
</dbReference>
<evidence type="ECO:0000256" key="7">
    <source>
        <dbReference type="SAM" id="Phobius"/>
    </source>
</evidence>
<dbReference type="Proteomes" id="UP001454036">
    <property type="component" value="Unassembled WGS sequence"/>
</dbReference>
<evidence type="ECO:0000256" key="1">
    <source>
        <dbReference type="ARBA" id="ARBA00004771"/>
    </source>
</evidence>